<feature type="domain" description="Type VII secretion system protein EssD-like" evidence="3">
    <location>
        <begin position="80"/>
        <end position="173"/>
    </location>
</feature>
<dbReference type="GeneID" id="115033723"/>
<accession>A0A8R2JNZ8</accession>
<dbReference type="Pfam" id="PF13930">
    <property type="entry name" value="Endonuclea_NS_2"/>
    <property type="match status" value="1"/>
</dbReference>
<protein>
    <recommendedName>
        <fullName evidence="3">Type VII secretion system protein EssD-like domain-containing protein</fullName>
    </recommendedName>
</protein>
<reference evidence="4" key="2">
    <citation type="submission" date="2022-06" db="UniProtKB">
        <authorList>
            <consortium name="EnsemblMetazoa"/>
        </authorList>
    </citation>
    <scope>IDENTIFICATION</scope>
</reference>
<proteinExistence type="predicted"/>
<dbReference type="RefSeq" id="XP_029343025.1">
    <property type="nucleotide sequence ID" value="XM_029487165.1"/>
</dbReference>
<keyword evidence="5" id="KW-1185">Reference proteome</keyword>
<feature type="signal peptide" evidence="2">
    <location>
        <begin position="1"/>
        <end position="20"/>
    </location>
</feature>
<evidence type="ECO:0000313" key="5">
    <source>
        <dbReference type="Proteomes" id="UP000007819"/>
    </source>
</evidence>
<dbReference type="EnsemblMetazoa" id="XM_029487165.1">
    <property type="protein sequence ID" value="XP_029343025.1"/>
    <property type="gene ID" value="LOC115033723"/>
</dbReference>
<evidence type="ECO:0000313" key="4">
    <source>
        <dbReference type="EnsemblMetazoa" id="XP_029343025.1"/>
    </source>
</evidence>
<dbReference type="KEGG" id="api:115033723"/>
<sequence>MRLLTFVALFGAAAVTMVRCEMLRHQLLGNGYVNVTMESRTCLNNKLLSVPVLLVGEASVAGAPRRSFNSDKRFLAMDGIKNPTDKIDADERGHLVASTIGGPPDDTWNMVPQRTSVNRKISKESNLMGRWDEFETWMVEEIKRKKTVYFTIEVIYERASGCRPVSFKVDGRSSAKLSTGYRAIFDNRPGGPFGTVAQTQKQMKDKKP</sequence>
<dbReference type="InterPro" id="IPR044929">
    <property type="entry name" value="DNA/RNA_non-sp_Endonuclease_sf"/>
</dbReference>
<evidence type="ECO:0000259" key="3">
    <source>
        <dbReference type="Pfam" id="PF13930"/>
    </source>
</evidence>
<feature type="chain" id="PRO_5035820439" description="Type VII secretion system protein EssD-like domain-containing protein" evidence="2">
    <location>
        <begin position="21"/>
        <end position="208"/>
    </location>
</feature>
<evidence type="ECO:0000256" key="1">
    <source>
        <dbReference type="SAM" id="MobiDB-lite"/>
    </source>
</evidence>
<dbReference type="OrthoDB" id="6585151at2759"/>
<organism evidence="4 5">
    <name type="scientific">Acyrthosiphon pisum</name>
    <name type="common">Pea aphid</name>
    <dbReference type="NCBI Taxonomy" id="7029"/>
    <lineage>
        <taxon>Eukaryota</taxon>
        <taxon>Metazoa</taxon>
        <taxon>Ecdysozoa</taxon>
        <taxon>Arthropoda</taxon>
        <taxon>Hexapoda</taxon>
        <taxon>Insecta</taxon>
        <taxon>Pterygota</taxon>
        <taxon>Neoptera</taxon>
        <taxon>Paraneoptera</taxon>
        <taxon>Hemiptera</taxon>
        <taxon>Sternorrhyncha</taxon>
        <taxon>Aphidomorpha</taxon>
        <taxon>Aphidoidea</taxon>
        <taxon>Aphididae</taxon>
        <taxon>Macrosiphini</taxon>
        <taxon>Acyrthosiphon</taxon>
    </lineage>
</organism>
<evidence type="ECO:0000256" key="2">
    <source>
        <dbReference type="SAM" id="SignalP"/>
    </source>
</evidence>
<dbReference type="Proteomes" id="UP000007819">
    <property type="component" value="Chromosome A1"/>
</dbReference>
<dbReference type="AlphaFoldDB" id="A0A8R2JNZ8"/>
<feature type="region of interest" description="Disordered" evidence="1">
    <location>
        <begin position="189"/>
        <end position="208"/>
    </location>
</feature>
<dbReference type="Gene3D" id="3.40.570.10">
    <property type="entry name" value="Extracellular Endonuclease, subunit A"/>
    <property type="match status" value="1"/>
</dbReference>
<name>A0A8R2JNZ8_ACYPI</name>
<reference evidence="5" key="1">
    <citation type="submission" date="2010-06" db="EMBL/GenBank/DDBJ databases">
        <authorList>
            <person name="Jiang H."/>
            <person name="Abraham K."/>
            <person name="Ali S."/>
            <person name="Alsbrooks S.L."/>
            <person name="Anim B.N."/>
            <person name="Anosike U.S."/>
            <person name="Attaway T."/>
            <person name="Bandaranaike D.P."/>
            <person name="Battles P.K."/>
            <person name="Bell S.N."/>
            <person name="Bell A.V."/>
            <person name="Beltran B."/>
            <person name="Bickham C."/>
            <person name="Bustamante Y."/>
            <person name="Caleb T."/>
            <person name="Canada A."/>
            <person name="Cardenas V."/>
            <person name="Carter K."/>
            <person name="Chacko J."/>
            <person name="Chandrabose M.N."/>
            <person name="Chavez D."/>
            <person name="Chavez A."/>
            <person name="Chen L."/>
            <person name="Chu H.-S."/>
            <person name="Claassen K.J."/>
            <person name="Cockrell R."/>
            <person name="Collins M."/>
            <person name="Cooper J.A."/>
            <person name="Cree A."/>
            <person name="Curry S.M."/>
            <person name="Da Y."/>
            <person name="Dao M.D."/>
            <person name="Das B."/>
            <person name="Davila M.-L."/>
            <person name="Davy-Carroll L."/>
            <person name="Denson S."/>
            <person name="Dinh H."/>
            <person name="Ebong V.E."/>
            <person name="Edwards J.R."/>
            <person name="Egan A."/>
            <person name="El-Daye J."/>
            <person name="Escobedo L."/>
            <person name="Fernandez S."/>
            <person name="Fernando P.R."/>
            <person name="Flagg N."/>
            <person name="Forbes L.D."/>
            <person name="Fowler R.G."/>
            <person name="Fu Q."/>
            <person name="Gabisi R.A."/>
            <person name="Ganer J."/>
            <person name="Garbino Pronczuk A."/>
            <person name="Garcia R.M."/>
            <person name="Garner T."/>
            <person name="Garrett T.E."/>
            <person name="Gonzalez D.A."/>
            <person name="Hamid H."/>
            <person name="Hawkins E.S."/>
            <person name="Hirani K."/>
            <person name="Hogues M.E."/>
            <person name="Hollins B."/>
            <person name="Hsiao C.-H."/>
            <person name="Jabil R."/>
            <person name="James M.L."/>
            <person name="Jhangiani S.N."/>
            <person name="Johnson B."/>
            <person name="Johnson Q."/>
            <person name="Joshi V."/>
            <person name="Kalu J.B."/>
            <person name="Kam C."/>
            <person name="Kashfia A."/>
            <person name="Keebler J."/>
            <person name="Kisamo H."/>
            <person name="Kovar C.L."/>
            <person name="Lago L.A."/>
            <person name="Lai C.-Y."/>
            <person name="Laidlaw J."/>
            <person name="Lara F."/>
            <person name="Le T.-K."/>
            <person name="Lee S.L."/>
            <person name="Legall F.H."/>
            <person name="Lemon S.J."/>
            <person name="Lewis L.R."/>
            <person name="Li B."/>
            <person name="Liu Y."/>
            <person name="Liu Y.-S."/>
            <person name="Lopez J."/>
            <person name="Lozado R.J."/>
            <person name="Lu J."/>
            <person name="Madu R.C."/>
            <person name="Maheshwari M."/>
            <person name="Maheshwari R."/>
            <person name="Malloy K."/>
            <person name="Martinez E."/>
            <person name="Mathew T."/>
            <person name="Mercado I.C."/>
            <person name="Mercado C."/>
            <person name="Meyer B."/>
            <person name="Montgomery K."/>
            <person name="Morgan M.B."/>
            <person name="Munidasa M."/>
            <person name="Nazareth L.V."/>
            <person name="Nelson J."/>
            <person name="Ng B.M."/>
            <person name="Nguyen N.B."/>
            <person name="Nguyen P.Q."/>
            <person name="Nguyen T."/>
            <person name="Obregon M."/>
            <person name="Okwuonu G.O."/>
            <person name="Onwere C.G."/>
            <person name="Orozco G."/>
            <person name="Parra A."/>
            <person name="Patel S."/>
            <person name="Patil S."/>
            <person name="Perez A."/>
            <person name="Perez Y."/>
            <person name="Pham C."/>
            <person name="Primus E.L."/>
            <person name="Pu L.-L."/>
            <person name="Puazo M."/>
            <person name="Qin X."/>
            <person name="Quiroz J.B."/>
            <person name="Reese J."/>
            <person name="Richards S."/>
            <person name="Rives C.M."/>
            <person name="Robberts R."/>
            <person name="Ruiz S.J."/>
            <person name="Ruiz M.J."/>
            <person name="Santibanez J."/>
            <person name="Schneider B.W."/>
            <person name="Sisson I."/>
            <person name="Smith M."/>
            <person name="Sodergren E."/>
            <person name="Song X.-Z."/>
            <person name="Song B.B."/>
            <person name="Summersgill H."/>
            <person name="Thelus R."/>
            <person name="Thornton R.D."/>
            <person name="Trejos Z.Y."/>
            <person name="Usmani K."/>
            <person name="Vattathil S."/>
            <person name="Villasana D."/>
            <person name="Walker D.L."/>
            <person name="Wang S."/>
            <person name="Wang K."/>
            <person name="White C.S."/>
            <person name="Williams A.C."/>
            <person name="Williamson J."/>
            <person name="Wilson K."/>
            <person name="Woghiren I.O."/>
            <person name="Woodworth J.R."/>
            <person name="Worley K.C."/>
            <person name="Wright R.A."/>
            <person name="Wu W."/>
            <person name="Young L."/>
            <person name="Zhang L."/>
            <person name="Zhang J."/>
            <person name="Zhu Y."/>
            <person name="Muzny D.M."/>
            <person name="Weinstock G."/>
            <person name="Gibbs R.A."/>
        </authorList>
    </citation>
    <scope>NUCLEOTIDE SEQUENCE [LARGE SCALE GENOMIC DNA]</scope>
    <source>
        <strain evidence="5">LSR1</strain>
    </source>
</reference>
<keyword evidence="2" id="KW-0732">Signal</keyword>
<dbReference type="InterPro" id="IPR044927">
    <property type="entry name" value="Endonuclea_NS_2"/>
</dbReference>